<dbReference type="AlphaFoldDB" id="A0A381RBB9"/>
<evidence type="ECO:0000256" key="2">
    <source>
        <dbReference type="ARBA" id="ARBA00022448"/>
    </source>
</evidence>
<dbReference type="InterPro" id="IPR000531">
    <property type="entry name" value="Beta-barrel_TonB"/>
</dbReference>
<dbReference type="InterPro" id="IPR012910">
    <property type="entry name" value="Plug_dom"/>
</dbReference>
<evidence type="ECO:0000256" key="1">
    <source>
        <dbReference type="ARBA" id="ARBA00004571"/>
    </source>
</evidence>
<dbReference type="PROSITE" id="PS52016">
    <property type="entry name" value="TONB_DEPENDENT_REC_3"/>
    <property type="match status" value="1"/>
</dbReference>
<gene>
    <name evidence="9" type="ORF">METZ01_LOCUS41368</name>
</gene>
<keyword evidence="5" id="KW-0472">Membrane</keyword>
<evidence type="ECO:0008006" key="10">
    <source>
        <dbReference type="Google" id="ProtNLM"/>
    </source>
</evidence>
<evidence type="ECO:0000259" key="7">
    <source>
        <dbReference type="Pfam" id="PF00593"/>
    </source>
</evidence>
<accession>A0A381RBB9</accession>
<feature type="domain" description="TonB-dependent receptor-like beta-barrel" evidence="7">
    <location>
        <begin position="230"/>
        <end position="702"/>
    </location>
</feature>
<keyword evidence="2" id="KW-0813">Transport</keyword>
<dbReference type="GO" id="GO:0009279">
    <property type="term" value="C:cell outer membrane"/>
    <property type="evidence" value="ECO:0007669"/>
    <property type="project" value="UniProtKB-SubCell"/>
</dbReference>
<dbReference type="Pfam" id="PF07715">
    <property type="entry name" value="Plug"/>
    <property type="match status" value="1"/>
</dbReference>
<dbReference type="Gene3D" id="2.170.130.10">
    <property type="entry name" value="TonB-dependent receptor, plug domain"/>
    <property type="match status" value="1"/>
</dbReference>
<dbReference type="InterPro" id="IPR039426">
    <property type="entry name" value="TonB-dep_rcpt-like"/>
</dbReference>
<evidence type="ECO:0000256" key="6">
    <source>
        <dbReference type="ARBA" id="ARBA00023237"/>
    </source>
</evidence>
<organism evidence="9">
    <name type="scientific">marine metagenome</name>
    <dbReference type="NCBI Taxonomy" id="408172"/>
    <lineage>
        <taxon>unclassified sequences</taxon>
        <taxon>metagenomes</taxon>
        <taxon>ecological metagenomes</taxon>
    </lineage>
</organism>
<dbReference type="InterPro" id="IPR036942">
    <property type="entry name" value="Beta-barrel_TonB_sf"/>
</dbReference>
<protein>
    <recommendedName>
        <fullName evidence="10">TonB-dependent receptor plug domain-containing protein</fullName>
    </recommendedName>
</protein>
<dbReference type="SUPFAM" id="SSF56935">
    <property type="entry name" value="Porins"/>
    <property type="match status" value="1"/>
</dbReference>
<dbReference type="EMBL" id="UINC01001773">
    <property type="protein sequence ID" value="SUZ88514.1"/>
    <property type="molecule type" value="Genomic_DNA"/>
</dbReference>
<dbReference type="PANTHER" id="PTHR30442:SF0">
    <property type="entry name" value="FE(3+) DICITRATE TRANSPORT PROTEIN FECA"/>
    <property type="match status" value="1"/>
</dbReference>
<reference evidence="9" key="1">
    <citation type="submission" date="2018-05" db="EMBL/GenBank/DDBJ databases">
        <authorList>
            <person name="Lanie J.A."/>
            <person name="Ng W.-L."/>
            <person name="Kazmierczak K.M."/>
            <person name="Andrzejewski T.M."/>
            <person name="Davidsen T.M."/>
            <person name="Wayne K.J."/>
            <person name="Tettelin H."/>
            <person name="Glass J.I."/>
            <person name="Rusch D."/>
            <person name="Podicherti R."/>
            <person name="Tsui H.-C.T."/>
            <person name="Winkler M.E."/>
        </authorList>
    </citation>
    <scope>NUCLEOTIDE SEQUENCE</scope>
</reference>
<keyword evidence="4" id="KW-0798">TonB box</keyword>
<dbReference type="Pfam" id="PF00593">
    <property type="entry name" value="TonB_dep_Rec_b-barrel"/>
    <property type="match status" value="1"/>
</dbReference>
<dbReference type="GO" id="GO:0033214">
    <property type="term" value="P:siderophore-iron import into cell"/>
    <property type="evidence" value="ECO:0007669"/>
    <property type="project" value="TreeGrafter"/>
</dbReference>
<sequence length="733" mass="80185">MKRLILFTFLPLISFFTAADDAASENVEIEVIEIIGSQEEALEIAGSASVITSEDLKVYEYTDIHKILSTVPGVNFRPEEGYGLRPNISIRGTYADRSGKVTLMEDGVLIAPAPYASSSAYYFPTTPRLAGVEVLKGPAAITHGPYTVGGAINLLSTPIPEETGGLFNQEFGEDQTTRTHFHYGVVQDNVAFLIESHLWETDGFDSIMNSNENTGFDKDDLLVKLRLNSDPDSDRTYHELNLKYQDSDESSDQSYIGLAEADFTRDPHKRYGLTAYDNMDNAHDTLSLNYIADMGDLEFSATIYENDFARNWFKVDKIDNAKVYGLGNGINNIIAAANIGNLDAKSILHGTNSQAVDIKLKNNNRSYTSKGTDIKVQYSTDKQTLTAGYRSTEDSEDRFQIYEYATWSGGNLSTLSEGSAPGYSSNNRVTVAEATAFYINEEVNVGSLTLNFGFRTEDWEITQERYVDATRSAVNTEKGYPKKLADSDNSLIGFGATYEVNGSTSIFLGFHEGFTPTSGGADPEEADNMELGVRYIQDTTFVELVYFDTDYQNMFGSCTASGGAVGECEIGDSFNAGAASISGLELTAKTEIISEAGVTYPISAIFTSTDASFENAFSSSFWGDVTTGMDIPDLPDSQLAIRGGFRTDAGLSGDVTLYSYGSTCSLASCSLGTEIDSYRVMDVSLSKQVNERLDIYMIVENIFNEEDIIARAPKNGARAQKPRTTLFGLRLKI</sequence>
<dbReference type="InterPro" id="IPR037066">
    <property type="entry name" value="Plug_dom_sf"/>
</dbReference>
<feature type="domain" description="TonB-dependent receptor plug" evidence="8">
    <location>
        <begin position="42"/>
        <end position="151"/>
    </location>
</feature>
<evidence type="ECO:0000256" key="4">
    <source>
        <dbReference type="ARBA" id="ARBA00023077"/>
    </source>
</evidence>
<dbReference type="Gene3D" id="2.40.170.20">
    <property type="entry name" value="TonB-dependent receptor, beta-barrel domain"/>
    <property type="match status" value="1"/>
</dbReference>
<evidence type="ECO:0000256" key="5">
    <source>
        <dbReference type="ARBA" id="ARBA00023136"/>
    </source>
</evidence>
<comment type="subcellular location">
    <subcellularLocation>
        <location evidence="1">Cell outer membrane</location>
        <topology evidence="1">Multi-pass membrane protein</topology>
    </subcellularLocation>
</comment>
<evidence type="ECO:0000256" key="3">
    <source>
        <dbReference type="ARBA" id="ARBA00022692"/>
    </source>
</evidence>
<evidence type="ECO:0000259" key="8">
    <source>
        <dbReference type="Pfam" id="PF07715"/>
    </source>
</evidence>
<name>A0A381RBB9_9ZZZZ</name>
<keyword evidence="3" id="KW-0812">Transmembrane</keyword>
<proteinExistence type="predicted"/>
<evidence type="ECO:0000313" key="9">
    <source>
        <dbReference type="EMBL" id="SUZ88514.1"/>
    </source>
</evidence>
<dbReference type="PANTHER" id="PTHR30442">
    <property type="entry name" value="IRON III DICITRATE TRANSPORT PROTEIN FECA"/>
    <property type="match status" value="1"/>
</dbReference>
<keyword evidence="6" id="KW-0998">Cell outer membrane</keyword>